<reference evidence="3" key="2">
    <citation type="submission" date="2008-12" db="EMBL/GenBank/DDBJ databases">
        <title>Improved gene annotation of the rice (Oryza sativa) genomes.</title>
        <authorList>
            <person name="Wang J."/>
            <person name="Li R."/>
            <person name="Fan W."/>
            <person name="Huang Q."/>
            <person name="Zhang J."/>
            <person name="Zhou Y."/>
            <person name="Hu Y."/>
            <person name="Zi S."/>
            <person name="Li J."/>
            <person name="Ni P."/>
            <person name="Zheng H."/>
            <person name="Zhang Y."/>
            <person name="Zhao M."/>
            <person name="Hao Q."/>
            <person name="McDermott J."/>
            <person name="Samudrala R."/>
            <person name="Kristiansen K."/>
            <person name="Wong G.K.-S."/>
        </authorList>
    </citation>
    <scope>NUCLEOTIDE SEQUENCE</scope>
</reference>
<name>A3BWC1_ORYSJ</name>
<evidence type="ECO:0000259" key="2">
    <source>
        <dbReference type="Pfam" id="PF14303"/>
    </source>
</evidence>
<dbReference type="Proteomes" id="UP000007752">
    <property type="component" value="Chromosome 9"/>
</dbReference>
<dbReference type="InterPro" id="IPR029466">
    <property type="entry name" value="NAM-associated_C"/>
</dbReference>
<proteinExistence type="predicted"/>
<dbReference type="EMBL" id="CM000146">
    <property type="protein sequence ID" value="EAZ43860.1"/>
    <property type="molecule type" value="Genomic_DNA"/>
</dbReference>
<feature type="domain" description="No apical meristem-associated C-terminal" evidence="2">
    <location>
        <begin position="189"/>
        <end position="326"/>
    </location>
</feature>
<dbReference type="PANTHER" id="PTHR45224:SF16">
    <property type="entry name" value="OS01G0527900 PROTEIN"/>
    <property type="match status" value="1"/>
</dbReference>
<sequence length="345" mass="39508">MSRRRKREVAPPPQAVVSSTAPFAVPTSQAAPYPYGGLGFPPPPTAWLASPQPQAMPGSSAFHPPAAGKTDVHPDLEEWTDKRLSWMKDEDLRLISAWLNNSNDPIESNFKKNDKYWGDVAAAYNSTTPKNRARLVKQVKDRFGKIRKKVGNFCCSWKEVNSLYASGESNEDLMNKAQKIYENDFKDGPFLFMHCWNELKKQPKWHAYLEQLDKSNKRKADYNDVIPLDDEEDIPRPIGAKASKAQRSCKEKSKVQVCTTELEDDIRKFMDAHAATKEGQNEVLETQIRVSIDNHAAKKLSRQTAMIETYRDLMNKDTRKMPDDMRSELVHMLKCMREEIFNKNQ</sequence>
<gene>
    <name evidence="3" type="ORF">OsJ_28477</name>
</gene>
<feature type="region of interest" description="Disordered" evidence="1">
    <location>
        <begin position="1"/>
        <end position="28"/>
    </location>
</feature>
<protein>
    <recommendedName>
        <fullName evidence="2">No apical meristem-associated C-terminal domain-containing protein</fullName>
    </recommendedName>
</protein>
<evidence type="ECO:0000313" key="3">
    <source>
        <dbReference type="EMBL" id="EAZ43860.1"/>
    </source>
</evidence>
<feature type="region of interest" description="Disordered" evidence="1">
    <location>
        <begin position="50"/>
        <end position="73"/>
    </location>
</feature>
<feature type="compositionally biased region" description="Polar residues" evidence="1">
    <location>
        <begin position="16"/>
        <end position="28"/>
    </location>
</feature>
<accession>A3BWC1</accession>
<evidence type="ECO:0000256" key="1">
    <source>
        <dbReference type="SAM" id="MobiDB-lite"/>
    </source>
</evidence>
<dbReference type="AlphaFoldDB" id="A3BWC1"/>
<organism evidence="3">
    <name type="scientific">Oryza sativa subsp. japonica</name>
    <name type="common">Rice</name>
    <dbReference type="NCBI Taxonomy" id="39947"/>
    <lineage>
        <taxon>Eukaryota</taxon>
        <taxon>Viridiplantae</taxon>
        <taxon>Streptophyta</taxon>
        <taxon>Embryophyta</taxon>
        <taxon>Tracheophyta</taxon>
        <taxon>Spermatophyta</taxon>
        <taxon>Magnoliopsida</taxon>
        <taxon>Liliopsida</taxon>
        <taxon>Poales</taxon>
        <taxon>Poaceae</taxon>
        <taxon>BOP clade</taxon>
        <taxon>Oryzoideae</taxon>
        <taxon>Oryzeae</taxon>
        <taxon>Oryzinae</taxon>
        <taxon>Oryza</taxon>
        <taxon>Oryza sativa</taxon>
    </lineage>
</organism>
<dbReference type="Pfam" id="PF14303">
    <property type="entry name" value="NAM-associated"/>
    <property type="match status" value="1"/>
</dbReference>
<dbReference type="PANTHER" id="PTHR45224">
    <property type="entry name" value="OS01G0527900 PROTEIN-RELATED"/>
    <property type="match status" value="1"/>
</dbReference>
<reference evidence="3" key="1">
    <citation type="journal article" date="2005" name="PLoS Biol.">
        <title>The genomes of Oryza sativa: a history of duplications.</title>
        <authorList>
            <person name="Yu J."/>
            <person name="Wang J."/>
            <person name="Lin W."/>
            <person name="Li S."/>
            <person name="Li H."/>
            <person name="Zhou J."/>
            <person name="Ni P."/>
            <person name="Dong W."/>
            <person name="Hu S."/>
            <person name="Zeng C."/>
            <person name="Zhang J."/>
            <person name="Zhang Y."/>
            <person name="Li R."/>
            <person name="Xu Z."/>
            <person name="Li S."/>
            <person name="Li X."/>
            <person name="Zheng H."/>
            <person name="Cong L."/>
            <person name="Lin L."/>
            <person name="Yin J."/>
            <person name="Geng J."/>
            <person name="Li G."/>
            <person name="Shi J."/>
            <person name="Liu J."/>
            <person name="Lv H."/>
            <person name="Li J."/>
            <person name="Wang J."/>
            <person name="Deng Y."/>
            <person name="Ran L."/>
            <person name="Shi X."/>
            <person name="Wang X."/>
            <person name="Wu Q."/>
            <person name="Li C."/>
            <person name="Ren X."/>
            <person name="Wang J."/>
            <person name="Wang X."/>
            <person name="Li D."/>
            <person name="Liu D."/>
            <person name="Zhang X."/>
            <person name="Ji Z."/>
            <person name="Zhao W."/>
            <person name="Sun Y."/>
            <person name="Zhang Z."/>
            <person name="Bao J."/>
            <person name="Han Y."/>
            <person name="Dong L."/>
            <person name="Ji J."/>
            <person name="Chen P."/>
            <person name="Wu S."/>
            <person name="Liu J."/>
            <person name="Xiao Y."/>
            <person name="Bu D."/>
            <person name="Tan J."/>
            <person name="Yang L."/>
            <person name="Ye C."/>
            <person name="Zhang J."/>
            <person name="Xu J."/>
            <person name="Zhou Y."/>
            <person name="Yu Y."/>
            <person name="Zhang B."/>
            <person name="Zhuang S."/>
            <person name="Wei H."/>
            <person name="Liu B."/>
            <person name="Lei M."/>
            <person name="Yu H."/>
            <person name="Li Y."/>
            <person name="Xu H."/>
            <person name="Wei S."/>
            <person name="He X."/>
            <person name="Fang L."/>
            <person name="Zhang Z."/>
            <person name="Zhang Y."/>
            <person name="Huang X."/>
            <person name="Su Z."/>
            <person name="Tong W."/>
            <person name="Li J."/>
            <person name="Tong Z."/>
            <person name="Li S."/>
            <person name="Ye J."/>
            <person name="Wang L."/>
            <person name="Fang L."/>
            <person name="Lei T."/>
            <person name="Chen C."/>
            <person name="Chen H."/>
            <person name="Xu Z."/>
            <person name="Li H."/>
            <person name="Huang H."/>
            <person name="Zhang F."/>
            <person name="Xu H."/>
            <person name="Li N."/>
            <person name="Zhao C."/>
            <person name="Li S."/>
            <person name="Dong L."/>
            <person name="Huang Y."/>
            <person name="Li L."/>
            <person name="Xi Y."/>
            <person name="Qi Q."/>
            <person name="Li W."/>
            <person name="Zhang B."/>
            <person name="Hu W."/>
            <person name="Zhang Y."/>
            <person name="Tian X."/>
            <person name="Jiao Y."/>
            <person name="Liang X."/>
            <person name="Jin J."/>
            <person name="Gao L."/>
            <person name="Zheng W."/>
            <person name="Hao B."/>
            <person name="Liu S."/>
            <person name="Wang W."/>
            <person name="Yuan L."/>
            <person name="Cao M."/>
            <person name="McDermott J."/>
            <person name="Samudrala R."/>
            <person name="Wang J."/>
            <person name="Wong G.K."/>
            <person name="Yang H."/>
        </authorList>
    </citation>
    <scope>NUCLEOTIDE SEQUENCE [LARGE SCALE GENOMIC DNA]</scope>
</reference>